<feature type="region of interest" description="Disordered" evidence="1">
    <location>
        <begin position="47"/>
        <end position="71"/>
    </location>
</feature>
<feature type="compositionally biased region" description="Acidic residues" evidence="1">
    <location>
        <begin position="1"/>
        <end position="19"/>
    </location>
</feature>
<keyword evidence="3" id="KW-1185">Reference proteome</keyword>
<dbReference type="EMBL" id="JBHTHU010000006">
    <property type="protein sequence ID" value="MFD0750731.1"/>
    <property type="molecule type" value="Genomic_DNA"/>
</dbReference>
<feature type="region of interest" description="Disordered" evidence="1">
    <location>
        <begin position="1"/>
        <end position="31"/>
    </location>
</feature>
<proteinExistence type="predicted"/>
<gene>
    <name evidence="2" type="ORF">ACFQZS_11290</name>
</gene>
<comment type="caution">
    <text evidence="2">The sequence shown here is derived from an EMBL/GenBank/DDBJ whole genome shotgun (WGS) entry which is preliminary data.</text>
</comment>
<name>A0ABW2YW92_9SPHI</name>
<dbReference type="RefSeq" id="WP_377100250.1">
    <property type="nucleotide sequence ID" value="NZ_JBHTHU010000006.1"/>
</dbReference>
<reference evidence="3" key="1">
    <citation type="journal article" date="2019" name="Int. J. Syst. Evol. Microbiol.">
        <title>The Global Catalogue of Microorganisms (GCM) 10K type strain sequencing project: providing services to taxonomists for standard genome sequencing and annotation.</title>
        <authorList>
            <consortium name="The Broad Institute Genomics Platform"/>
            <consortium name="The Broad Institute Genome Sequencing Center for Infectious Disease"/>
            <person name="Wu L."/>
            <person name="Ma J."/>
        </authorList>
    </citation>
    <scope>NUCLEOTIDE SEQUENCE [LARGE SCALE GENOMIC DNA]</scope>
    <source>
        <strain evidence="3">CCUG 63418</strain>
    </source>
</reference>
<dbReference type="Proteomes" id="UP001596958">
    <property type="component" value="Unassembled WGS sequence"/>
</dbReference>
<evidence type="ECO:0000313" key="2">
    <source>
        <dbReference type="EMBL" id="MFD0750731.1"/>
    </source>
</evidence>
<organism evidence="2 3">
    <name type="scientific">Mucilaginibacter calamicampi</name>
    <dbReference type="NCBI Taxonomy" id="1302352"/>
    <lineage>
        <taxon>Bacteria</taxon>
        <taxon>Pseudomonadati</taxon>
        <taxon>Bacteroidota</taxon>
        <taxon>Sphingobacteriia</taxon>
        <taxon>Sphingobacteriales</taxon>
        <taxon>Sphingobacteriaceae</taxon>
        <taxon>Mucilaginibacter</taxon>
    </lineage>
</organism>
<evidence type="ECO:0000313" key="3">
    <source>
        <dbReference type="Proteomes" id="UP001596958"/>
    </source>
</evidence>
<accession>A0ABW2YW92</accession>
<sequence>MITPDDELLPDDSETEDFEQTSQQDIHSIGLDDDVEYEAGEVDETDALNQAYDASESSYTLNLDDEPRDDD</sequence>
<evidence type="ECO:0000256" key="1">
    <source>
        <dbReference type="SAM" id="MobiDB-lite"/>
    </source>
</evidence>
<protein>
    <submittedName>
        <fullName evidence="2">Uncharacterized protein</fullName>
    </submittedName>
</protein>